<feature type="signal peptide" evidence="1">
    <location>
        <begin position="1"/>
        <end position="20"/>
    </location>
</feature>
<dbReference type="RefSeq" id="WP_187065498.1">
    <property type="nucleotide sequence ID" value="NZ_JACRVF010000001.1"/>
</dbReference>
<dbReference type="InterPro" id="IPR010321">
    <property type="entry name" value="DUF922"/>
</dbReference>
<dbReference type="Pfam" id="PF06037">
    <property type="entry name" value="DUF922"/>
    <property type="match status" value="1"/>
</dbReference>
<evidence type="ECO:0000313" key="2">
    <source>
        <dbReference type="EMBL" id="MBC5991496.1"/>
    </source>
</evidence>
<comment type="caution">
    <text evidence="2">The sequence shown here is derived from an EMBL/GenBank/DDBJ whole genome shotgun (WGS) entry which is preliminary data.</text>
</comment>
<dbReference type="AlphaFoldDB" id="A0A923SIB7"/>
<gene>
    <name evidence="2" type="ORF">H8S84_01450</name>
</gene>
<dbReference type="Proteomes" id="UP000603640">
    <property type="component" value="Unassembled WGS sequence"/>
</dbReference>
<protein>
    <submittedName>
        <fullName evidence="2">DUF922 domain-containing protein</fullName>
    </submittedName>
</protein>
<evidence type="ECO:0000313" key="3">
    <source>
        <dbReference type="Proteomes" id="UP000603640"/>
    </source>
</evidence>
<accession>A0A923SIB7</accession>
<reference evidence="2" key="1">
    <citation type="submission" date="2020-08" db="EMBL/GenBank/DDBJ databases">
        <title>Pontibacter sp. SD6 16S ribosomal RNA gene Genome sequencing and assembly.</title>
        <authorList>
            <person name="Kang M."/>
        </authorList>
    </citation>
    <scope>NUCLEOTIDE SEQUENCE</scope>
    <source>
        <strain evidence="2">SD6</strain>
    </source>
</reference>
<proteinExistence type="predicted"/>
<name>A0A923SIB7_9BACT</name>
<dbReference type="EMBL" id="JACRVF010000001">
    <property type="protein sequence ID" value="MBC5991496.1"/>
    <property type="molecule type" value="Genomic_DNA"/>
</dbReference>
<sequence>MLIASFILSLWTGLFSPAVATPGSGASGVNNAPANTATKVTWSESRRLTWEDFKGTPESGNPHHALTAANLAVDAKCSSNSFAYEVKCVFLPEESWSKNKKSESLLKHEQLHFDLTEVHARQLRKKLKALGSSCNNLKGNLTLTVNAAFKEWKAEQDLFDKSCSHGLNKTEEAAWAGYIEKRLLELKEYK</sequence>
<keyword evidence="3" id="KW-1185">Reference proteome</keyword>
<organism evidence="2 3">
    <name type="scientific">Pontibacter cellulosilyticus</name>
    <dbReference type="NCBI Taxonomy" id="1720253"/>
    <lineage>
        <taxon>Bacteria</taxon>
        <taxon>Pseudomonadati</taxon>
        <taxon>Bacteroidota</taxon>
        <taxon>Cytophagia</taxon>
        <taxon>Cytophagales</taxon>
        <taxon>Hymenobacteraceae</taxon>
        <taxon>Pontibacter</taxon>
    </lineage>
</organism>
<feature type="chain" id="PRO_5037664007" evidence="1">
    <location>
        <begin position="21"/>
        <end position="190"/>
    </location>
</feature>
<evidence type="ECO:0000256" key="1">
    <source>
        <dbReference type="SAM" id="SignalP"/>
    </source>
</evidence>
<keyword evidence="1" id="KW-0732">Signal</keyword>